<dbReference type="InterPro" id="IPR023299">
    <property type="entry name" value="ATPase_P-typ_cyto_dom_N"/>
</dbReference>
<evidence type="ECO:0000256" key="12">
    <source>
        <dbReference type="ARBA" id="ARBA00023065"/>
    </source>
</evidence>
<dbReference type="Pfam" id="PF00689">
    <property type="entry name" value="Cation_ATPase_C"/>
    <property type="match status" value="1"/>
</dbReference>
<keyword evidence="3" id="KW-0813">Transport</keyword>
<dbReference type="InterPro" id="IPR006068">
    <property type="entry name" value="ATPase_P-typ_cation-transptr_C"/>
</dbReference>
<gene>
    <name evidence="16" type="ORF">C6Y45_14535</name>
</gene>
<dbReference type="InterPro" id="IPR059000">
    <property type="entry name" value="ATPase_P-type_domA"/>
</dbReference>
<dbReference type="SMART" id="SM00831">
    <property type="entry name" value="Cation_ATPase_N"/>
    <property type="match status" value="1"/>
</dbReference>
<dbReference type="Pfam" id="PF00122">
    <property type="entry name" value="E1-E2_ATPase"/>
    <property type="match status" value="1"/>
</dbReference>
<evidence type="ECO:0000256" key="2">
    <source>
        <dbReference type="ARBA" id="ARBA00005675"/>
    </source>
</evidence>
<evidence type="ECO:0000256" key="5">
    <source>
        <dbReference type="ARBA" id="ARBA00022553"/>
    </source>
</evidence>
<dbReference type="SUPFAM" id="SSF81665">
    <property type="entry name" value="Calcium ATPase, transmembrane domain M"/>
    <property type="match status" value="1"/>
</dbReference>
<dbReference type="InterPro" id="IPR023214">
    <property type="entry name" value="HAD_sf"/>
</dbReference>
<dbReference type="SFLD" id="SFLDS00003">
    <property type="entry name" value="Haloacid_Dehalogenase"/>
    <property type="match status" value="1"/>
</dbReference>
<evidence type="ECO:0000256" key="7">
    <source>
        <dbReference type="ARBA" id="ARBA00022741"/>
    </source>
</evidence>
<feature type="domain" description="Cation-transporting P-type ATPase N-terminal" evidence="15">
    <location>
        <begin position="5"/>
        <end position="79"/>
    </location>
</feature>
<feature type="transmembrane region" description="Helical" evidence="14">
    <location>
        <begin position="63"/>
        <end position="96"/>
    </location>
</feature>
<keyword evidence="6 14" id="KW-0812">Transmembrane</keyword>
<dbReference type="RefSeq" id="WP_107585959.1">
    <property type="nucleotide sequence ID" value="NZ_PZJJ01000032.1"/>
</dbReference>
<dbReference type="PANTHER" id="PTHR43294">
    <property type="entry name" value="SODIUM/POTASSIUM-TRANSPORTING ATPASE SUBUNIT ALPHA"/>
    <property type="match status" value="1"/>
</dbReference>
<dbReference type="SUPFAM" id="SSF81653">
    <property type="entry name" value="Calcium ATPase, transduction domain A"/>
    <property type="match status" value="1"/>
</dbReference>
<keyword evidence="11 14" id="KW-1133">Transmembrane helix</keyword>
<dbReference type="PRINTS" id="PR00119">
    <property type="entry name" value="CATATPASE"/>
</dbReference>
<dbReference type="NCBIfam" id="TIGR01494">
    <property type="entry name" value="ATPase_P-type"/>
    <property type="match status" value="2"/>
</dbReference>
<dbReference type="AlphaFoldDB" id="A0A2T4U354"/>
<feature type="transmembrane region" description="Helical" evidence="14">
    <location>
        <begin position="246"/>
        <end position="265"/>
    </location>
</feature>
<dbReference type="Pfam" id="PF13246">
    <property type="entry name" value="Cation_ATPase"/>
    <property type="match status" value="1"/>
</dbReference>
<evidence type="ECO:0000256" key="11">
    <source>
        <dbReference type="ARBA" id="ARBA00022989"/>
    </source>
</evidence>
<evidence type="ECO:0000256" key="13">
    <source>
        <dbReference type="ARBA" id="ARBA00023136"/>
    </source>
</evidence>
<evidence type="ECO:0000256" key="1">
    <source>
        <dbReference type="ARBA" id="ARBA00004651"/>
    </source>
</evidence>
<dbReference type="InterPro" id="IPR023298">
    <property type="entry name" value="ATPase_P-typ_TM_dom_sf"/>
</dbReference>
<dbReference type="OrthoDB" id="9813266at2"/>
<evidence type="ECO:0000256" key="8">
    <source>
        <dbReference type="ARBA" id="ARBA00022840"/>
    </source>
</evidence>
<feature type="transmembrane region" description="Helical" evidence="14">
    <location>
        <begin position="754"/>
        <end position="773"/>
    </location>
</feature>
<keyword evidence="17" id="KW-1185">Reference proteome</keyword>
<dbReference type="GO" id="GO:0016887">
    <property type="term" value="F:ATP hydrolysis activity"/>
    <property type="evidence" value="ECO:0007669"/>
    <property type="project" value="InterPro"/>
</dbReference>
<evidence type="ECO:0000259" key="15">
    <source>
        <dbReference type="SMART" id="SM00831"/>
    </source>
</evidence>
<dbReference type="Pfam" id="PF00690">
    <property type="entry name" value="Cation_ATPase_N"/>
    <property type="match status" value="1"/>
</dbReference>
<dbReference type="CDD" id="cd02080">
    <property type="entry name" value="P-type_ATPase_cation"/>
    <property type="match status" value="1"/>
</dbReference>
<dbReference type="SFLD" id="SFLDF00027">
    <property type="entry name" value="p-type_atpase"/>
    <property type="match status" value="1"/>
</dbReference>
<comment type="subcellular location">
    <subcellularLocation>
        <location evidence="1">Cell membrane</location>
        <topology evidence="1">Multi-pass membrane protein</topology>
    </subcellularLocation>
</comment>
<proteinExistence type="inferred from homology"/>
<dbReference type="InterPro" id="IPR008250">
    <property type="entry name" value="ATPase_P-typ_transduc_dom_A_sf"/>
</dbReference>
<dbReference type="Gene3D" id="1.20.1110.10">
    <property type="entry name" value="Calcium-transporting ATPase, transmembrane domain"/>
    <property type="match status" value="1"/>
</dbReference>
<dbReference type="GO" id="GO:1990573">
    <property type="term" value="P:potassium ion import across plasma membrane"/>
    <property type="evidence" value="ECO:0007669"/>
    <property type="project" value="TreeGrafter"/>
</dbReference>
<dbReference type="SFLD" id="SFLDG00002">
    <property type="entry name" value="C1.7:_P-type_atpase_like"/>
    <property type="match status" value="1"/>
</dbReference>
<evidence type="ECO:0000256" key="4">
    <source>
        <dbReference type="ARBA" id="ARBA00022475"/>
    </source>
</evidence>
<dbReference type="InterPro" id="IPR001757">
    <property type="entry name" value="P_typ_ATPase"/>
</dbReference>
<dbReference type="Gene3D" id="3.40.50.1000">
    <property type="entry name" value="HAD superfamily/HAD-like"/>
    <property type="match status" value="1"/>
</dbReference>
<dbReference type="GO" id="GO:0030007">
    <property type="term" value="P:intracellular potassium ion homeostasis"/>
    <property type="evidence" value="ECO:0007669"/>
    <property type="project" value="TreeGrafter"/>
</dbReference>
<feature type="transmembrane region" description="Helical" evidence="14">
    <location>
        <begin position="785"/>
        <end position="803"/>
    </location>
</feature>
<dbReference type="Proteomes" id="UP000240509">
    <property type="component" value="Unassembled WGS sequence"/>
</dbReference>
<dbReference type="InterPro" id="IPR050510">
    <property type="entry name" value="Cation_transp_ATPase_P-type"/>
</dbReference>
<feature type="transmembrane region" description="Helical" evidence="14">
    <location>
        <begin position="277"/>
        <end position="299"/>
    </location>
</feature>
<feature type="transmembrane region" description="Helical" evidence="14">
    <location>
        <begin position="682"/>
        <end position="702"/>
    </location>
</feature>
<dbReference type="PANTHER" id="PTHR43294:SF21">
    <property type="entry name" value="CATION TRANSPORTING ATPASE"/>
    <property type="match status" value="1"/>
</dbReference>
<evidence type="ECO:0000256" key="9">
    <source>
        <dbReference type="ARBA" id="ARBA00022842"/>
    </source>
</evidence>
<dbReference type="GO" id="GO:0005524">
    <property type="term" value="F:ATP binding"/>
    <property type="evidence" value="ECO:0007669"/>
    <property type="project" value="UniProtKB-KW"/>
</dbReference>
<name>A0A2T4U354_9BACI</name>
<comment type="similarity">
    <text evidence="2">Belongs to the cation transport ATPase (P-type) (TC 3.A.3) family. Type IIA subfamily.</text>
</comment>
<reference evidence="16 17" key="1">
    <citation type="submission" date="2018-03" db="EMBL/GenBank/DDBJ databases">
        <title>Alkalicoccus saliphilus sp. nov., isolated from a mineral pool.</title>
        <authorList>
            <person name="Zhao B."/>
        </authorList>
    </citation>
    <scope>NUCLEOTIDE SEQUENCE [LARGE SCALE GENOMIC DNA]</scope>
    <source>
        <strain evidence="16 17">6AG</strain>
    </source>
</reference>
<keyword evidence="4" id="KW-1003">Cell membrane</keyword>
<keyword evidence="10" id="KW-1278">Translocase</keyword>
<evidence type="ECO:0000256" key="6">
    <source>
        <dbReference type="ARBA" id="ARBA00022692"/>
    </source>
</evidence>
<organism evidence="16 17">
    <name type="scientific">Alkalicoccus saliphilus</name>
    <dbReference type="NCBI Taxonomy" id="200989"/>
    <lineage>
        <taxon>Bacteria</taxon>
        <taxon>Bacillati</taxon>
        <taxon>Bacillota</taxon>
        <taxon>Bacilli</taxon>
        <taxon>Bacillales</taxon>
        <taxon>Bacillaceae</taxon>
        <taxon>Alkalicoccus</taxon>
    </lineage>
</organism>
<feature type="transmembrane region" description="Helical" evidence="14">
    <location>
        <begin position="823"/>
        <end position="842"/>
    </location>
</feature>
<dbReference type="PROSITE" id="PS00154">
    <property type="entry name" value="ATPASE_E1_E2"/>
    <property type="match status" value="1"/>
</dbReference>
<dbReference type="PRINTS" id="PR00120">
    <property type="entry name" value="HATPASE"/>
</dbReference>
<dbReference type="GO" id="GO:0036376">
    <property type="term" value="P:sodium ion export across plasma membrane"/>
    <property type="evidence" value="ECO:0007669"/>
    <property type="project" value="TreeGrafter"/>
</dbReference>
<evidence type="ECO:0000313" key="16">
    <source>
        <dbReference type="EMBL" id="PTL37830.1"/>
    </source>
</evidence>
<dbReference type="EMBL" id="PZJJ01000032">
    <property type="protein sequence ID" value="PTL37830.1"/>
    <property type="molecule type" value="Genomic_DNA"/>
</dbReference>
<protein>
    <submittedName>
        <fullName evidence="16">Carbonate dehydratase</fullName>
    </submittedName>
</protein>
<feature type="transmembrane region" description="Helical" evidence="14">
    <location>
        <begin position="714"/>
        <end position="733"/>
    </location>
</feature>
<evidence type="ECO:0000256" key="10">
    <source>
        <dbReference type="ARBA" id="ARBA00022967"/>
    </source>
</evidence>
<feature type="transmembrane region" description="Helical" evidence="14">
    <location>
        <begin position="854"/>
        <end position="871"/>
    </location>
</feature>
<dbReference type="InterPro" id="IPR036412">
    <property type="entry name" value="HAD-like_sf"/>
</dbReference>
<keyword evidence="8" id="KW-0067">ATP-binding</keyword>
<dbReference type="InterPro" id="IPR044492">
    <property type="entry name" value="P_typ_ATPase_HD_dom"/>
</dbReference>
<keyword evidence="12" id="KW-0406">Ion transport</keyword>
<keyword evidence="9" id="KW-0460">Magnesium</keyword>
<dbReference type="GO" id="GO:0006883">
    <property type="term" value="P:intracellular sodium ion homeostasis"/>
    <property type="evidence" value="ECO:0007669"/>
    <property type="project" value="TreeGrafter"/>
</dbReference>
<dbReference type="InterPro" id="IPR018303">
    <property type="entry name" value="ATPase_P-typ_P_site"/>
</dbReference>
<evidence type="ECO:0000256" key="3">
    <source>
        <dbReference type="ARBA" id="ARBA00022448"/>
    </source>
</evidence>
<dbReference type="SUPFAM" id="SSF56784">
    <property type="entry name" value="HAD-like"/>
    <property type="match status" value="1"/>
</dbReference>
<sequence length="886" mass="96787">MPEKKWHTYDRKETITYWNTDAKEGLSREEAADRLEIHGPNELPEAKNESAVLKFIRHFNDILIYILLAAAVITGVLGHYIDTVVILLVAFINAAIGYMQENKAEKALQGIRNMLSLEAVTVRDGVRQNVSASELVPGDVVLLNAGDKVPADLRIVESSNLAAEEAALTGESTSSEKKTSPLPEDTVLGDQENMVFSGTAVTSGSGKGIVVAVGEQTEIGKINRSISEVEELKTPLMRQTDRFGKTVAFAILGSSFFIFLFGYFVRDYAAGELLLSIIGLAVAAIPEGLPAIISIILALGVQNMARRKAIVRNLPSVETLGAVTVICSDKTGTLTKNEMTVTSILTKDHRYEVTGTGYDPAGEIQLDGSQVNTESRTDLFDFLASMKTCNDASLTKKPDGSWVMNGEPTEGCLLTAAEKADISIPQYEVIQKIPFDSEYKYMAVLADTPEGRRIFVKGAPDRLFDLARGSGDFNEDSWQQAMKKRASKGERVLAAGMIQVDQAKETLTHEDLTQDFTLLGLAGIIDPPREEAVIAVRECASAGIRVKMITGDHKDTAAAIGRQLGIGDGVKGLEGREIDEMTDEELDEAILEYDIFARTSPDNKLRIVKALQDNDQVAAMTGDGVNDAPALKRADIGVAMGIKGTEAAKESAQMILVDDNFETIVGAVEEGRRVYANLKKTILYILPTNGGQALLITIAILLGTSMPLSPLQILWVNMVIAVTVSLALAFEPLEEGTMKEKPRPVQTPLLTPYYIFRVVFVSILIAGTSFAVYLYMLQNGVEEQMLQSIVLQTIVILQMFHLFNCRNETGFAFNKNFFKNKTAFIVSALLIVLQMFILYVPFMNTAFGTVPIGLEFWIIPAAMGVLLFIVIEIEKTITRKIAGRNN</sequence>
<dbReference type="InterPro" id="IPR004014">
    <property type="entry name" value="ATPase_P-typ_cation-transptr_N"/>
</dbReference>
<evidence type="ECO:0000313" key="17">
    <source>
        <dbReference type="Proteomes" id="UP000240509"/>
    </source>
</evidence>
<accession>A0A2T4U354</accession>
<dbReference type="FunFam" id="3.40.50.1000:FF:000028">
    <property type="entry name" value="Calcium-transporting P-type ATPase, putative"/>
    <property type="match status" value="1"/>
</dbReference>
<evidence type="ECO:0000256" key="14">
    <source>
        <dbReference type="SAM" id="Phobius"/>
    </source>
</evidence>
<dbReference type="GO" id="GO:1902600">
    <property type="term" value="P:proton transmembrane transport"/>
    <property type="evidence" value="ECO:0007669"/>
    <property type="project" value="TreeGrafter"/>
</dbReference>
<dbReference type="GO" id="GO:0005391">
    <property type="term" value="F:P-type sodium:potassium-exchanging transporter activity"/>
    <property type="evidence" value="ECO:0007669"/>
    <property type="project" value="TreeGrafter"/>
</dbReference>
<keyword evidence="7" id="KW-0547">Nucleotide-binding</keyword>
<dbReference type="GO" id="GO:0005886">
    <property type="term" value="C:plasma membrane"/>
    <property type="evidence" value="ECO:0007669"/>
    <property type="project" value="UniProtKB-SubCell"/>
</dbReference>
<keyword evidence="13 14" id="KW-0472">Membrane</keyword>
<keyword evidence="5" id="KW-0597">Phosphoprotein</keyword>
<comment type="caution">
    <text evidence="16">The sequence shown here is derived from an EMBL/GenBank/DDBJ whole genome shotgun (WGS) entry which is preliminary data.</text>
</comment>
<dbReference type="Gene3D" id="2.70.150.10">
    <property type="entry name" value="Calcium-transporting ATPase, cytoplasmic transduction domain A"/>
    <property type="match status" value="1"/>
</dbReference>
<dbReference type="SUPFAM" id="SSF81660">
    <property type="entry name" value="Metal cation-transporting ATPase, ATP-binding domain N"/>
    <property type="match status" value="1"/>
</dbReference>
<dbReference type="Gene3D" id="3.40.1110.10">
    <property type="entry name" value="Calcium-transporting ATPase, cytoplasmic domain N"/>
    <property type="match status" value="1"/>
</dbReference>
<dbReference type="FunFam" id="2.70.150.10:FF:000160">
    <property type="entry name" value="Sarcoplasmic/endoplasmic reticulum calcium ATPase 1"/>
    <property type="match status" value="1"/>
</dbReference>